<evidence type="ECO:0000256" key="3">
    <source>
        <dbReference type="ARBA" id="ARBA00022801"/>
    </source>
</evidence>
<keyword evidence="2 9" id="KW-0547">Nucleotide-binding</keyword>
<reference evidence="13" key="1">
    <citation type="submission" date="2016-11" db="EMBL/GenBank/DDBJ databases">
        <authorList>
            <person name="Varghese N."/>
            <person name="Submissions S."/>
        </authorList>
    </citation>
    <scope>NUCLEOTIDE SEQUENCE [LARGE SCALE GENOMIC DNA]</scope>
    <source>
        <strain evidence="13">DSM 10124</strain>
    </source>
</reference>
<dbReference type="Pfam" id="PF02978">
    <property type="entry name" value="SRP_SPB"/>
    <property type="match status" value="1"/>
</dbReference>
<dbReference type="GO" id="GO:0003924">
    <property type="term" value="F:GTPase activity"/>
    <property type="evidence" value="ECO:0007669"/>
    <property type="project" value="UniProtKB-UniRule"/>
</dbReference>
<dbReference type="SMART" id="SM00382">
    <property type="entry name" value="AAA"/>
    <property type="match status" value="1"/>
</dbReference>
<feature type="binding site" evidence="9">
    <location>
        <begin position="108"/>
        <end position="115"/>
    </location>
    <ligand>
        <name>GTP</name>
        <dbReference type="ChEBI" id="CHEBI:37565"/>
    </ligand>
</feature>
<dbReference type="Pfam" id="PF00448">
    <property type="entry name" value="SRP54"/>
    <property type="match status" value="1"/>
</dbReference>
<dbReference type="Pfam" id="PF02881">
    <property type="entry name" value="SRP54_N"/>
    <property type="match status" value="1"/>
</dbReference>
<comment type="function">
    <text evidence="9">Involved in targeting and insertion of nascent membrane proteins into the cytoplasmic membrane. Binds to the hydrophobic signal sequence of the ribosome-nascent chain (RNC) as it emerges from the ribosomes. The SRP-RNC complex is then targeted to the cytoplasmic membrane where it interacts with the SRP receptor FtsY.</text>
</comment>
<evidence type="ECO:0000256" key="2">
    <source>
        <dbReference type="ARBA" id="ARBA00022741"/>
    </source>
</evidence>
<evidence type="ECO:0000256" key="7">
    <source>
        <dbReference type="ARBA" id="ARBA00023274"/>
    </source>
</evidence>
<keyword evidence="6 9" id="KW-0733">Signal recognition particle</keyword>
<dbReference type="SMART" id="SM00962">
    <property type="entry name" value="SRP54"/>
    <property type="match status" value="1"/>
</dbReference>
<dbReference type="InterPro" id="IPR004780">
    <property type="entry name" value="SRP"/>
</dbReference>
<evidence type="ECO:0000313" key="12">
    <source>
        <dbReference type="EMBL" id="SHE32214.1"/>
    </source>
</evidence>
<feature type="binding site" evidence="9">
    <location>
        <begin position="248"/>
        <end position="251"/>
    </location>
    <ligand>
        <name>GTP</name>
        <dbReference type="ChEBI" id="CHEBI:37565"/>
    </ligand>
</feature>
<dbReference type="FunFam" id="3.40.50.300:FF:000022">
    <property type="entry name" value="Signal recognition particle 54 kDa subunit"/>
    <property type="match status" value="1"/>
</dbReference>
<dbReference type="GO" id="GO:0008312">
    <property type="term" value="F:7S RNA binding"/>
    <property type="evidence" value="ECO:0007669"/>
    <property type="project" value="InterPro"/>
</dbReference>
<keyword evidence="7 9" id="KW-0687">Ribonucleoprotein</keyword>
<dbReference type="SMART" id="SM00963">
    <property type="entry name" value="SRP54_N"/>
    <property type="match status" value="1"/>
</dbReference>
<dbReference type="Gene3D" id="1.20.120.140">
    <property type="entry name" value="Signal recognition particle SRP54, nucleotide-binding domain"/>
    <property type="match status" value="1"/>
</dbReference>
<feature type="coiled-coil region" evidence="10">
    <location>
        <begin position="300"/>
        <end position="327"/>
    </location>
</feature>
<sequence>MAFEGLTSKLQETFKKLRGKGKLTEKDVKDAMREVKLALLEADVNYKVVKDFINSVSERAVGEEVMESLTPAQQVIKIVNEELIKLMGSTESKLKPANNPPTVIMLVGLQGAGKTTMAAKLALHLKKHNKKPLLVAADVYRPAAIKQLQILGNQIDVPVFSLGDKVNPVDIAKAGIENAKKLERDYVIIDTAGRLHIDEELMQELKNIKSEVKPNEILLVVDAMTGQDAVNVAEHFNSNLDLTGVILTKLDGDTRGGAAISVKAVTNTPIKFVGTGEKLNDFEVFHPDRMASRILGMGDILSLIEKAQEAIDEKKAAELEKKILSQEFTLEDFLDQMQQMKKMGPLKDLVKMIPGVDVSKLGDMEVNEKELLHAEAIIKSMTKEERRNPSIINASRKKRIAKGSGTTIQEVNKLLNGFEQARKMMKQFGDMQKNMKKGKFKFPFFK</sequence>
<evidence type="ECO:0000259" key="11">
    <source>
        <dbReference type="PROSITE" id="PS00300"/>
    </source>
</evidence>
<dbReference type="SUPFAM" id="SSF52540">
    <property type="entry name" value="P-loop containing nucleoside triphosphate hydrolases"/>
    <property type="match status" value="1"/>
</dbReference>
<comment type="similarity">
    <text evidence="1 9">Belongs to the GTP-binding SRP family. SRP54 subfamily.</text>
</comment>
<keyword evidence="10" id="KW-0175">Coiled coil</keyword>
<keyword evidence="3 9" id="KW-0378">Hydrolase</keyword>
<evidence type="ECO:0000256" key="9">
    <source>
        <dbReference type="HAMAP-Rule" id="MF_00306"/>
    </source>
</evidence>
<dbReference type="HAMAP" id="MF_00306">
    <property type="entry name" value="SRP54"/>
    <property type="match status" value="1"/>
</dbReference>
<comment type="subcellular location">
    <subcellularLocation>
        <location evidence="9">Cytoplasm</location>
    </subcellularLocation>
    <text evidence="9">The SRP-RNC complex is targeted to the cytoplasmic membrane.</text>
</comment>
<dbReference type="SUPFAM" id="SSF47446">
    <property type="entry name" value="Signal peptide-binding domain"/>
    <property type="match status" value="1"/>
</dbReference>
<dbReference type="GO" id="GO:0048500">
    <property type="term" value="C:signal recognition particle"/>
    <property type="evidence" value="ECO:0007669"/>
    <property type="project" value="UniProtKB-UniRule"/>
</dbReference>
<dbReference type="InterPro" id="IPR013822">
    <property type="entry name" value="Signal_recog_particl_SRP54_hlx"/>
</dbReference>
<accession>A0A1M4SIW5</accession>
<dbReference type="InterPro" id="IPR027417">
    <property type="entry name" value="P-loop_NTPase"/>
</dbReference>
<dbReference type="Gene3D" id="3.40.50.300">
    <property type="entry name" value="P-loop containing nucleotide triphosphate hydrolases"/>
    <property type="match status" value="1"/>
</dbReference>
<evidence type="ECO:0000256" key="6">
    <source>
        <dbReference type="ARBA" id="ARBA00023135"/>
    </source>
</evidence>
<evidence type="ECO:0000256" key="10">
    <source>
        <dbReference type="SAM" id="Coils"/>
    </source>
</evidence>
<protein>
    <recommendedName>
        <fullName evidence="9">Signal recognition particle protein</fullName>
        <ecNumber evidence="9">3.6.5.4</ecNumber>
    </recommendedName>
    <alternativeName>
        <fullName evidence="9">Fifty-four homolog</fullName>
    </alternativeName>
</protein>
<dbReference type="GO" id="GO:0006614">
    <property type="term" value="P:SRP-dependent cotranslational protein targeting to membrane"/>
    <property type="evidence" value="ECO:0007669"/>
    <property type="project" value="InterPro"/>
</dbReference>
<dbReference type="PANTHER" id="PTHR11564:SF5">
    <property type="entry name" value="SIGNAL RECOGNITION PARTICLE SUBUNIT SRP54"/>
    <property type="match status" value="1"/>
</dbReference>
<evidence type="ECO:0000256" key="4">
    <source>
        <dbReference type="ARBA" id="ARBA00022884"/>
    </source>
</evidence>
<dbReference type="EMBL" id="FQVG01000002">
    <property type="protein sequence ID" value="SHE32214.1"/>
    <property type="molecule type" value="Genomic_DNA"/>
</dbReference>
<dbReference type="InterPro" id="IPR036891">
    <property type="entry name" value="Signal_recog_part_SRP54_M_sf"/>
</dbReference>
<dbReference type="InterPro" id="IPR022941">
    <property type="entry name" value="SRP54"/>
</dbReference>
<dbReference type="GO" id="GO:0005525">
    <property type="term" value="F:GTP binding"/>
    <property type="evidence" value="ECO:0007669"/>
    <property type="project" value="UniProtKB-UniRule"/>
</dbReference>
<comment type="domain">
    <text evidence="9">Composed of three domains: the N-terminal N domain, which is responsible for interactions with the ribosome, the central G domain, which binds GTP, and the C-terminal M domain, which binds the RNA and the signal sequence of the RNC.</text>
</comment>
<name>A0A1M4SIW5_9CLOT</name>
<dbReference type="AlphaFoldDB" id="A0A1M4SIW5"/>
<evidence type="ECO:0000313" key="13">
    <source>
        <dbReference type="Proteomes" id="UP000184423"/>
    </source>
</evidence>
<keyword evidence="4 9" id="KW-0694">RNA-binding</keyword>
<proteinExistence type="inferred from homology"/>
<comment type="catalytic activity">
    <reaction evidence="8 9">
        <text>GTP + H2O = GDP + phosphate + H(+)</text>
        <dbReference type="Rhea" id="RHEA:19669"/>
        <dbReference type="ChEBI" id="CHEBI:15377"/>
        <dbReference type="ChEBI" id="CHEBI:15378"/>
        <dbReference type="ChEBI" id="CHEBI:37565"/>
        <dbReference type="ChEBI" id="CHEBI:43474"/>
        <dbReference type="ChEBI" id="CHEBI:58189"/>
        <dbReference type="EC" id="3.6.5.4"/>
    </reaction>
</comment>
<dbReference type="InterPro" id="IPR000897">
    <property type="entry name" value="SRP54_GTPase_dom"/>
</dbReference>
<dbReference type="CDD" id="cd18539">
    <property type="entry name" value="SRP_G"/>
    <property type="match status" value="1"/>
</dbReference>
<dbReference type="RefSeq" id="WP_073247611.1">
    <property type="nucleotide sequence ID" value="NZ_FQVG01000002.1"/>
</dbReference>
<dbReference type="Gene3D" id="1.10.260.30">
    <property type="entry name" value="Signal recognition particle, SRP54 subunit, M-domain"/>
    <property type="match status" value="1"/>
</dbReference>
<keyword evidence="9" id="KW-0963">Cytoplasm</keyword>
<evidence type="ECO:0000256" key="1">
    <source>
        <dbReference type="ARBA" id="ARBA00005450"/>
    </source>
</evidence>
<dbReference type="PROSITE" id="PS00300">
    <property type="entry name" value="SRP54"/>
    <property type="match status" value="1"/>
</dbReference>
<dbReference type="Proteomes" id="UP000184423">
    <property type="component" value="Unassembled WGS sequence"/>
</dbReference>
<evidence type="ECO:0000256" key="8">
    <source>
        <dbReference type="ARBA" id="ARBA00048027"/>
    </source>
</evidence>
<gene>
    <name evidence="9" type="primary">ffh</name>
    <name evidence="12" type="ORF">SAMN02746091_00138</name>
</gene>
<dbReference type="InterPro" id="IPR042101">
    <property type="entry name" value="SRP54_N_sf"/>
</dbReference>
<feature type="domain" description="SRP54-type proteins GTP-binding" evidence="11">
    <location>
        <begin position="269"/>
        <end position="282"/>
    </location>
</feature>
<feature type="binding site" evidence="9">
    <location>
        <begin position="190"/>
        <end position="194"/>
    </location>
    <ligand>
        <name>GTP</name>
        <dbReference type="ChEBI" id="CHEBI:37565"/>
    </ligand>
</feature>
<dbReference type="PANTHER" id="PTHR11564">
    <property type="entry name" value="SIGNAL RECOGNITION PARTICLE 54K PROTEIN SRP54"/>
    <property type="match status" value="1"/>
</dbReference>
<comment type="subunit">
    <text evidence="9">Part of the signal recognition particle protein translocation system, which is composed of SRP and FtsY.</text>
</comment>
<keyword evidence="13" id="KW-1185">Reference proteome</keyword>
<keyword evidence="5 9" id="KW-0342">GTP-binding</keyword>
<evidence type="ECO:0000256" key="5">
    <source>
        <dbReference type="ARBA" id="ARBA00023134"/>
    </source>
</evidence>
<organism evidence="12 13">
    <name type="scientific">Caloramator proteoclasticus DSM 10124</name>
    <dbReference type="NCBI Taxonomy" id="1121262"/>
    <lineage>
        <taxon>Bacteria</taxon>
        <taxon>Bacillati</taxon>
        <taxon>Bacillota</taxon>
        <taxon>Clostridia</taxon>
        <taxon>Eubacteriales</taxon>
        <taxon>Clostridiaceae</taxon>
        <taxon>Caloramator</taxon>
    </lineage>
</organism>
<dbReference type="InterPro" id="IPR004125">
    <property type="entry name" value="Signal_recog_particle_SRP54_M"/>
</dbReference>
<dbReference type="InterPro" id="IPR003593">
    <property type="entry name" value="AAA+_ATPase"/>
</dbReference>
<dbReference type="NCBIfam" id="TIGR00959">
    <property type="entry name" value="ffh"/>
    <property type="match status" value="1"/>
</dbReference>
<dbReference type="EC" id="3.6.5.4" evidence="9"/>